<evidence type="ECO:0000256" key="1">
    <source>
        <dbReference type="ARBA" id="ARBA00004413"/>
    </source>
</evidence>
<keyword evidence="2" id="KW-0812">Transmembrane</keyword>
<evidence type="ECO:0000313" key="4">
    <source>
        <dbReference type="EMBL" id="KAK4275381.1"/>
    </source>
</evidence>
<dbReference type="InterPro" id="IPR026961">
    <property type="entry name" value="PGG_dom"/>
</dbReference>
<comment type="subcellular location">
    <subcellularLocation>
        <location evidence="1">Cell membrane</location>
        <topology evidence="1">Peripheral membrane protein</topology>
        <orientation evidence="1">Cytoplasmic side</orientation>
    </subcellularLocation>
</comment>
<dbReference type="Pfam" id="PF13962">
    <property type="entry name" value="PGG"/>
    <property type="match status" value="1"/>
</dbReference>
<dbReference type="Pfam" id="PF12796">
    <property type="entry name" value="Ank_2"/>
    <property type="match status" value="1"/>
</dbReference>
<dbReference type="SUPFAM" id="SSF48403">
    <property type="entry name" value="Ankyrin repeat"/>
    <property type="match status" value="1"/>
</dbReference>
<evidence type="ECO:0000259" key="3">
    <source>
        <dbReference type="Pfam" id="PF13962"/>
    </source>
</evidence>
<feature type="transmembrane region" description="Helical" evidence="2">
    <location>
        <begin position="460"/>
        <end position="477"/>
    </location>
</feature>
<dbReference type="AlphaFoldDB" id="A0AAE1MUR9"/>
<dbReference type="Proteomes" id="UP001293593">
    <property type="component" value="Unassembled WGS sequence"/>
</dbReference>
<dbReference type="PANTHER" id="PTHR24177">
    <property type="entry name" value="CASKIN"/>
    <property type="match status" value="1"/>
</dbReference>
<proteinExistence type="predicted"/>
<feature type="transmembrane region" description="Helical" evidence="2">
    <location>
        <begin position="571"/>
        <end position="595"/>
    </location>
</feature>
<organism evidence="4 5">
    <name type="scientific">Acacia crassicarpa</name>
    <name type="common">northern wattle</name>
    <dbReference type="NCBI Taxonomy" id="499986"/>
    <lineage>
        <taxon>Eukaryota</taxon>
        <taxon>Viridiplantae</taxon>
        <taxon>Streptophyta</taxon>
        <taxon>Embryophyta</taxon>
        <taxon>Tracheophyta</taxon>
        <taxon>Spermatophyta</taxon>
        <taxon>Magnoliopsida</taxon>
        <taxon>eudicotyledons</taxon>
        <taxon>Gunneridae</taxon>
        <taxon>Pentapetalae</taxon>
        <taxon>rosids</taxon>
        <taxon>fabids</taxon>
        <taxon>Fabales</taxon>
        <taxon>Fabaceae</taxon>
        <taxon>Caesalpinioideae</taxon>
        <taxon>mimosoid clade</taxon>
        <taxon>Acacieae</taxon>
        <taxon>Acacia</taxon>
    </lineage>
</organism>
<feature type="transmembrane region" description="Helical" evidence="2">
    <location>
        <begin position="497"/>
        <end position="526"/>
    </location>
</feature>
<dbReference type="Gene3D" id="1.25.40.20">
    <property type="entry name" value="Ankyrin repeat-containing domain"/>
    <property type="match status" value="1"/>
</dbReference>
<evidence type="ECO:0000256" key="2">
    <source>
        <dbReference type="SAM" id="Phobius"/>
    </source>
</evidence>
<dbReference type="InterPro" id="IPR002110">
    <property type="entry name" value="Ankyrin_rpt"/>
</dbReference>
<dbReference type="EMBL" id="JAWXYG010000004">
    <property type="protein sequence ID" value="KAK4275381.1"/>
    <property type="molecule type" value="Genomic_DNA"/>
</dbReference>
<gene>
    <name evidence="4" type="ORF">QN277_018473</name>
</gene>
<sequence length="613" mass="68071">MAFPESRLVSSDEIKAAITEFARGFNHNYYHPLHLAILKGDWESARIFFEGDPNAVTAKITTVARTALHVAAIAGQWKLVEKLVQEMPVEALAEVDLMGCTALHYVALGGNTTAAKALVTRNPSLTQIPDFEGFSPLAYAITSTSKELLWYLALVTTDERPACPFSGPSASRLVALLTAAGFHDITLFILQRYPNLATMVDSNGSVIFNVLSKMPSDFQSGSKLGILGRFIYHFVPVELDHVQPRTELKDLHASSKGFIWKTIEKLVPGIKLVIDTKLRHKSAEILVEHVCSQASITNNSLFWQSFISAEILRNTISSGIVEILRICFQFFPDLIWTKMPNEGYIMQVAIKNRQEKVFSLLSKMPIGKLLVLVVDESQNTTSHHAARLSSSPRLALVSGPAFQMQKELRWFKEVEKFDHPLHKQVKNQEGKTAWQLFKDEHKDLLEKGERWMKDTSNSSMLVAALIATVAFAATITVPGGNDQTKGTPTFLSDKTFLVFAVSDALALFSSVASIFMFLSILTAYYAEEDFLKRLPRNMILALASLFISIATILIAFGAALCLLLGERLKWMPIPVTIVASLPLALFAVLQVPLFVRMIVSTYGRGICHPQDLW</sequence>
<dbReference type="SMART" id="SM00248">
    <property type="entry name" value="ANK"/>
    <property type="match status" value="3"/>
</dbReference>
<keyword evidence="2" id="KW-0472">Membrane</keyword>
<name>A0AAE1MUR9_9FABA</name>
<protein>
    <recommendedName>
        <fullName evidence="3">PGG domain-containing protein</fullName>
    </recommendedName>
</protein>
<reference evidence="4" key="1">
    <citation type="submission" date="2023-10" db="EMBL/GenBank/DDBJ databases">
        <title>Chromosome-level genome of the transformable northern wattle, Acacia crassicarpa.</title>
        <authorList>
            <person name="Massaro I."/>
            <person name="Sinha N.R."/>
            <person name="Poethig S."/>
            <person name="Leichty A.R."/>
        </authorList>
    </citation>
    <scope>NUCLEOTIDE SEQUENCE</scope>
    <source>
        <strain evidence="4">Acra3RX</strain>
        <tissue evidence="4">Leaf</tissue>
    </source>
</reference>
<keyword evidence="2" id="KW-1133">Transmembrane helix</keyword>
<comment type="caution">
    <text evidence="4">The sequence shown here is derived from an EMBL/GenBank/DDBJ whole genome shotgun (WGS) entry which is preliminary data.</text>
</comment>
<dbReference type="PANTHER" id="PTHR24177:SF365">
    <property type="entry name" value="ANKYRIN REPEAT-CONTAINING PROTEIN NPR4-LIKE ISOFORM X1"/>
    <property type="match status" value="1"/>
</dbReference>
<dbReference type="GO" id="GO:0005886">
    <property type="term" value="C:plasma membrane"/>
    <property type="evidence" value="ECO:0007669"/>
    <property type="project" value="UniProtKB-SubCell"/>
</dbReference>
<evidence type="ECO:0000313" key="5">
    <source>
        <dbReference type="Proteomes" id="UP001293593"/>
    </source>
</evidence>
<feature type="transmembrane region" description="Helical" evidence="2">
    <location>
        <begin position="538"/>
        <end position="565"/>
    </location>
</feature>
<keyword evidence="5" id="KW-1185">Reference proteome</keyword>
<feature type="domain" description="PGG" evidence="3">
    <location>
        <begin position="450"/>
        <end position="562"/>
    </location>
</feature>
<dbReference type="InterPro" id="IPR036770">
    <property type="entry name" value="Ankyrin_rpt-contain_sf"/>
</dbReference>
<accession>A0AAE1MUR9</accession>